<evidence type="ECO:0000313" key="1">
    <source>
        <dbReference type="EMBL" id="ERN06171.1"/>
    </source>
</evidence>
<sequence length="123" mass="13818">MREESRKHVSYKKDERFHGRLSGNIHQDPLSVEKGKSLGGNRGGIHGLQLGYELHNLGSRLATRLQTPVCPIKGLHQGFLHLLNFSHSQLRHRKATTALFPYLLFWFDSRSGDSSAFSPLPSG</sequence>
<keyword evidence="2" id="KW-1185">Reference proteome</keyword>
<dbReference type="HOGENOM" id="CLU_2018286_0_0_1"/>
<protein>
    <submittedName>
        <fullName evidence="1">Uncharacterized protein</fullName>
    </submittedName>
</protein>
<name>W1PEY5_AMBTC</name>
<organism evidence="1 2">
    <name type="scientific">Amborella trichopoda</name>
    <dbReference type="NCBI Taxonomy" id="13333"/>
    <lineage>
        <taxon>Eukaryota</taxon>
        <taxon>Viridiplantae</taxon>
        <taxon>Streptophyta</taxon>
        <taxon>Embryophyta</taxon>
        <taxon>Tracheophyta</taxon>
        <taxon>Spermatophyta</taxon>
        <taxon>Magnoliopsida</taxon>
        <taxon>Amborellales</taxon>
        <taxon>Amborellaceae</taxon>
        <taxon>Amborella</taxon>
    </lineage>
</organism>
<dbReference type="Proteomes" id="UP000017836">
    <property type="component" value="Unassembled WGS sequence"/>
</dbReference>
<dbReference type="EMBL" id="KI393908">
    <property type="protein sequence ID" value="ERN06171.1"/>
    <property type="molecule type" value="Genomic_DNA"/>
</dbReference>
<proteinExistence type="predicted"/>
<gene>
    <name evidence="1" type="ORF">AMTR_s00016p00122340</name>
</gene>
<dbReference type="AlphaFoldDB" id="W1PEY5"/>
<dbReference type="Gramene" id="ERN06171">
    <property type="protein sequence ID" value="ERN06171"/>
    <property type="gene ID" value="AMTR_s00016p00122340"/>
</dbReference>
<reference evidence="2" key="1">
    <citation type="journal article" date="2013" name="Science">
        <title>The Amborella genome and the evolution of flowering plants.</title>
        <authorList>
            <consortium name="Amborella Genome Project"/>
        </authorList>
    </citation>
    <scope>NUCLEOTIDE SEQUENCE [LARGE SCALE GENOMIC DNA]</scope>
</reference>
<evidence type="ECO:0000313" key="2">
    <source>
        <dbReference type="Proteomes" id="UP000017836"/>
    </source>
</evidence>
<accession>W1PEY5</accession>